<dbReference type="GO" id="GO:0031625">
    <property type="term" value="F:ubiquitin protein ligase binding"/>
    <property type="evidence" value="ECO:0007669"/>
    <property type="project" value="InterPro"/>
</dbReference>
<feature type="compositionally biased region" description="Polar residues" evidence="10">
    <location>
        <begin position="1"/>
        <end position="11"/>
    </location>
</feature>
<dbReference type="FunFam" id="1.20.1310.10:FF:000029">
    <property type="entry name" value="Cullin homolog 1"/>
    <property type="match status" value="1"/>
</dbReference>
<dbReference type="Pfam" id="PF10557">
    <property type="entry name" value="Cullin_Nedd8"/>
    <property type="match status" value="1"/>
</dbReference>
<dbReference type="FunFam" id="1.20.1310.10:FF:000007">
    <property type="entry name" value="Cullin 1"/>
    <property type="match status" value="1"/>
</dbReference>
<dbReference type="SMART" id="SM00884">
    <property type="entry name" value="Cullin_Nedd8"/>
    <property type="match status" value="1"/>
</dbReference>
<keyword evidence="3" id="KW-1017">Isopeptide bond</keyword>
<dbReference type="GO" id="GO:0019005">
    <property type="term" value="C:SCF ubiquitin ligase complex"/>
    <property type="evidence" value="ECO:0007669"/>
    <property type="project" value="UniProtKB-ARBA"/>
</dbReference>
<evidence type="ECO:0000256" key="2">
    <source>
        <dbReference type="ARBA" id="ARBA00006019"/>
    </source>
</evidence>
<keyword evidence="5" id="KW-0832">Ubl conjugation</keyword>
<dbReference type="PROSITE" id="PS50069">
    <property type="entry name" value="CULLIN_2"/>
    <property type="match status" value="1"/>
</dbReference>
<evidence type="ECO:0000256" key="9">
    <source>
        <dbReference type="SAM" id="Coils"/>
    </source>
</evidence>
<dbReference type="Gene3D" id="1.20.1310.10">
    <property type="entry name" value="Cullin Repeats"/>
    <property type="match status" value="4"/>
</dbReference>
<reference evidence="12" key="1">
    <citation type="journal article" date="2014" name="Genome Biol. Evol.">
        <title>Gene Loss Rather Than Gene Gain Is Associated with a Host Jump from Monocots to Dicots in the Smut Fungus Melanopsichium pennsylvanicum.</title>
        <authorList>
            <person name="Sharma R."/>
            <person name="Mishra B."/>
            <person name="Runge F."/>
            <person name="Thines M."/>
        </authorList>
    </citation>
    <scope>NUCLEOTIDE SEQUENCE</scope>
    <source>
        <strain evidence="12">4</strain>
    </source>
</reference>
<dbReference type="PROSITE" id="PS01256">
    <property type="entry name" value="CULLIN_1"/>
    <property type="match status" value="1"/>
</dbReference>
<dbReference type="Gene3D" id="1.10.10.10">
    <property type="entry name" value="Winged helix-like DNA-binding domain superfamily/Winged helix DNA-binding domain"/>
    <property type="match status" value="2"/>
</dbReference>
<dbReference type="SUPFAM" id="SSF46785">
    <property type="entry name" value="Winged helix' DNA-binding domain"/>
    <property type="match status" value="1"/>
</dbReference>
<dbReference type="InterPro" id="IPR001373">
    <property type="entry name" value="Cullin_N"/>
</dbReference>
<comment type="pathway">
    <text evidence="1">Protein modification; protein ubiquitination.</text>
</comment>
<sequence length="813" mass="91451">MSGPVFSSSGHNPAAAGGSRLPAVHDAKATWAFLEPGIDLMMTRLKEGMTYPRYMELYTVAYNHFTSSSLASSSSALGRSSGPFGSKGGTNLVGAELYNHLTSYFRTHLEEVRSGSDGLSEEPLLRYYATEWDRYTTGANFVHRLFAYLNRHWVKREKDEGRKYVYTVYILALVQWKEHMFRYVQQKGRLVQALLKQIEKQRNGEVIEASLVKKVVDSLVSLGLDETDTNRQNLDVYRHEFEKPFIEATEVYYIAESDAFVSQNTATDYMKKAETRLKEEEERVELYLHASTRTKLVPTCDSVLVRRHSTMLWDEFQHLLDLEQADDLFRIYTLLSRIPEGLEPLRQKFESHVKRVGLAAVEKVVGGADAGAASTGAAGSSSAATAPASAASDSLDPGAYVSALLDAHRSNLNTVNVAFRGEAGFLAALDKACRDFVNRNKATGTSTSKSPELLAKHTDALLKKSNKTSAENSLEEALNDVMVVFKYIEDKDVFQKFYSKMLAKRLVNFASASDDAEANMISRLKEACGFEYTAKLARMFTDMGLSKELNDNFKETMVKNHDKAELDVDFYALVLANGFWPLQAPTSEFSIPTELLPTYERFQRHYSAKHSGRKLTWLWQLSKNELRANYLSQKQLQFQTSTFQTAVLLQFNTNDSLTKPQLQQATGLNDATIKPVLGMLCKAKVLQPCSSSSTTTSKADDGDEAYELNCGFKSKKLRVNLNLPIKSEQKVESSEVLKTVDEDRRLLLQATIVRIMKSRKQMKHQTLIQETVGQVSGRFTPKIPDIKKAIDQLIEKEYLERVEGQKDMYSYLA</sequence>
<proteinExistence type="inferred from homology"/>
<dbReference type="Gene3D" id="4.10.1030.10">
    <property type="entry name" value="Ring Box Chain A, domain 5"/>
    <property type="match status" value="1"/>
</dbReference>
<keyword evidence="9" id="KW-0175">Coiled coil</keyword>
<protein>
    <recommendedName>
        <fullName evidence="6">Cullin-1</fullName>
    </recommendedName>
</protein>
<dbReference type="AlphaFoldDB" id="A0A077QZ82"/>
<dbReference type="Pfam" id="PF26557">
    <property type="entry name" value="Cullin_AB"/>
    <property type="match status" value="1"/>
</dbReference>
<dbReference type="FunFam" id="1.10.10.10:FF:000014">
    <property type="entry name" value="Cullin 1"/>
    <property type="match status" value="1"/>
</dbReference>
<dbReference type="PANTHER" id="PTHR11932">
    <property type="entry name" value="CULLIN"/>
    <property type="match status" value="1"/>
</dbReference>
<dbReference type="InterPro" id="IPR045093">
    <property type="entry name" value="Cullin"/>
</dbReference>
<dbReference type="InterPro" id="IPR036317">
    <property type="entry name" value="Cullin_homology_sf"/>
</dbReference>
<organism evidence="12">
    <name type="scientific">Melanopsichium pennsylvanicum 4</name>
    <dbReference type="NCBI Taxonomy" id="1398559"/>
    <lineage>
        <taxon>Eukaryota</taxon>
        <taxon>Fungi</taxon>
        <taxon>Dikarya</taxon>
        <taxon>Basidiomycota</taxon>
        <taxon>Ustilaginomycotina</taxon>
        <taxon>Ustilaginomycetes</taxon>
        <taxon>Ustilaginales</taxon>
        <taxon>Ustilaginaceae</taxon>
        <taxon>Melanopsichium</taxon>
    </lineage>
</organism>
<dbReference type="InterPro" id="IPR019559">
    <property type="entry name" value="Cullin_neddylation_domain"/>
</dbReference>
<feature type="region of interest" description="Disordered" evidence="10">
    <location>
        <begin position="1"/>
        <end position="20"/>
    </location>
</feature>
<name>A0A077QZ82_9BASI</name>
<dbReference type="SUPFAM" id="SSF75632">
    <property type="entry name" value="Cullin homology domain"/>
    <property type="match status" value="1"/>
</dbReference>
<dbReference type="InterPro" id="IPR016159">
    <property type="entry name" value="Cullin_repeat-like_dom_sf"/>
</dbReference>
<dbReference type="InterPro" id="IPR016158">
    <property type="entry name" value="Cullin_homology"/>
</dbReference>
<dbReference type="GO" id="GO:0031146">
    <property type="term" value="P:SCF-dependent proteasomal ubiquitin-dependent protein catabolic process"/>
    <property type="evidence" value="ECO:0007669"/>
    <property type="project" value="UniProtKB-ARBA"/>
</dbReference>
<dbReference type="FunFam" id="1.20.1310.10:FF:000026">
    <property type="entry name" value="Cullin 1"/>
    <property type="match status" value="1"/>
</dbReference>
<comment type="similarity">
    <text evidence="2 7 8">Belongs to the cullin family.</text>
</comment>
<evidence type="ECO:0000256" key="4">
    <source>
        <dbReference type="ARBA" id="ARBA00022786"/>
    </source>
</evidence>
<dbReference type="Pfam" id="PF00888">
    <property type="entry name" value="Cullin"/>
    <property type="match status" value="1"/>
</dbReference>
<dbReference type="FunFam" id="1.20.1310.10:FF:000011">
    <property type="entry name" value="Cullin 1"/>
    <property type="match status" value="1"/>
</dbReference>
<evidence type="ECO:0000256" key="7">
    <source>
        <dbReference type="PROSITE-ProRule" id="PRU00330"/>
    </source>
</evidence>
<evidence type="ECO:0000256" key="1">
    <source>
        <dbReference type="ARBA" id="ARBA00004906"/>
    </source>
</evidence>
<evidence type="ECO:0000256" key="5">
    <source>
        <dbReference type="ARBA" id="ARBA00022843"/>
    </source>
</evidence>
<dbReference type="SUPFAM" id="SSF74788">
    <property type="entry name" value="Cullin repeat-like"/>
    <property type="match status" value="1"/>
</dbReference>
<dbReference type="SMART" id="SM00182">
    <property type="entry name" value="CULLIN"/>
    <property type="match status" value="1"/>
</dbReference>
<evidence type="ECO:0000259" key="11">
    <source>
        <dbReference type="PROSITE" id="PS50069"/>
    </source>
</evidence>
<feature type="domain" description="Cullin family profile" evidence="11">
    <location>
        <begin position="449"/>
        <end position="681"/>
    </location>
</feature>
<evidence type="ECO:0000313" key="12">
    <source>
        <dbReference type="EMBL" id="CDI52021.1"/>
    </source>
</evidence>
<dbReference type="InterPro" id="IPR036390">
    <property type="entry name" value="WH_DNA-bd_sf"/>
</dbReference>
<dbReference type="InterPro" id="IPR016157">
    <property type="entry name" value="Cullin_CS"/>
</dbReference>
<dbReference type="EMBL" id="HG529526">
    <property type="protein sequence ID" value="CDI52021.1"/>
    <property type="molecule type" value="Genomic_DNA"/>
</dbReference>
<keyword evidence="4" id="KW-0833">Ubl conjugation pathway</keyword>
<dbReference type="FunFam" id="4.10.1030.10:FF:000002">
    <property type="entry name" value="cullin homolog 1"/>
    <property type="match status" value="1"/>
</dbReference>
<evidence type="ECO:0000256" key="10">
    <source>
        <dbReference type="SAM" id="MobiDB-lite"/>
    </source>
</evidence>
<feature type="coiled-coil region" evidence="9">
    <location>
        <begin position="263"/>
        <end position="290"/>
    </location>
</feature>
<dbReference type="InterPro" id="IPR036388">
    <property type="entry name" value="WH-like_DNA-bd_sf"/>
</dbReference>
<evidence type="ECO:0000256" key="3">
    <source>
        <dbReference type="ARBA" id="ARBA00022499"/>
    </source>
</evidence>
<evidence type="ECO:0000256" key="8">
    <source>
        <dbReference type="RuleBase" id="RU003829"/>
    </source>
</evidence>
<dbReference type="InterPro" id="IPR059120">
    <property type="entry name" value="Cullin-like_AB"/>
</dbReference>
<evidence type="ECO:0000256" key="6">
    <source>
        <dbReference type="ARBA" id="ARBA00069612"/>
    </source>
</evidence>
<accession>A0A077QZ82</accession>